<organism evidence="2 3">
    <name type="scientific">Boletus edulis BED1</name>
    <dbReference type="NCBI Taxonomy" id="1328754"/>
    <lineage>
        <taxon>Eukaryota</taxon>
        <taxon>Fungi</taxon>
        <taxon>Dikarya</taxon>
        <taxon>Basidiomycota</taxon>
        <taxon>Agaricomycotina</taxon>
        <taxon>Agaricomycetes</taxon>
        <taxon>Agaricomycetidae</taxon>
        <taxon>Boletales</taxon>
        <taxon>Boletineae</taxon>
        <taxon>Boletaceae</taxon>
        <taxon>Boletoideae</taxon>
        <taxon>Boletus</taxon>
    </lineage>
</organism>
<proteinExistence type="predicted"/>
<sequence length="143" mass="15383">MASLTTTPRPIRDSDGQSTQNFGQKAFKQRIVAQPIINGKPYSSGGTEIRLKRQYADVVEEKSEPATVAGAAESAGNCDHRWQYDAADQEHEGTSAANHNPTWSHGIREIAQSLIQAVDEDSEEDSETQNLSGSLGTAAIALV</sequence>
<dbReference type="Proteomes" id="UP001194468">
    <property type="component" value="Unassembled WGS sequence"/>
</dbReference>
<name>A0AAD4G7H3_BOLED</name>
<feature type="region of interest" description="Disordered" evidence="1">
    <location>
        <begin position="117"/>
        <end position="136"/>
    </location>
</feature>
<feature type="compositionally biased region" description="Acidic residues" evidence="1">
    <location>
        <begin position="118"/>
        <end position="127"/>
    </location>
</feature>
<reference evidence="2" key="1">
    <citation type="submission" date="2019-10" db="EMBL/GenBank/DDBJ databases">
        <authorList>
            <consortium name="DOE Joint Genome Institute"/>
            <person name="Kuo A."/>
            <person name="Miyauchi S."/>
            <person name="Kiss E."/>
            <person name="Drula E."/>
            <person name="Kohler A."/>
            <person name="Sanchez-Garcia M."/>
            <person name="Andreopoulos B."/>
            <person name="Barry K.W."/>
            <person name="Bonito G."/>
            <person name="Buee M."/>
            <person name="Carver A."/>
            <person name="Chen C."/>
            <person name="Cichocki N."/>
            <person name="Clum A."/>
            <person name="Culley D."/>
            <person name="Crous P.W."/>
            <person name="Fauchery L."/>
            <person name="Girlanda M."/>
            <person name="Hayes R."/>
            <person name="Keri Z."/>
            <person name="LaButti K."/>
            <person name="Lipzen A."/>
            <person name="Lombard V."/>
            <person name="Magnuson J."/>
            <person name="Maillard F."/>
            <person name="Morin E."/>
            <person name="Murat C."/>
            <person name="Nolan M."/>
            <person name="Ohm R."/>
            <person name="Pangilinan J."/>
            <person name="Pereira M."/>
            <person name="Perotto S."/>
            <person name="Peter M."/>
            <person name="Riley R."/>
            <person name="Sitrit Y."/>
            <person name="Stielow B."/>
            <person name="Szollosi G."/>
            <person name="Zifcakova L."/>
            <person name="Stursova M."/>
            <person name="Spatafora J.W."/>
            <person name="Tedersoo L."/>
            <person name="Vaario L.-M."/>
            <person name="Yamada A."/>
            <person name="Yan M."/>
            <person name="Wang P."/>
            <person name="Xu J."/>
            <person name="Bruns T."/>
            <person name="Baldrian P."/>
            <person name="Vilgalys R."/>
            <person name="Henrissat B."/>
            <person name="Grigoriev I.V."/>
            <person name="Hibbett D."/>
            <person name="Nagy L.G."/>
            <person name="Martin F.M."/>
        </authorList>
    </citation>
    <scope>NUCLEOTIDE SEQUENCE</scope>
    <source>
        <strain evidence="2">BED1</strain>
    </source>
</reference>
<protein>
    <submittedName>
        <fullName evidence="2">Uncharacterized protein</fullName>
    </submittedName>
</protein>
<keyword evidence="3" id="KW-1185">Reference proteome</keyword>
<dbReference type="AlphaFoldDB" id="A0AAD4G7H3"/>
<reference evidence="2" key="2">
    <citation type="journal article" date="2020" name="Nat. Commun.">
        <title>Large-scale genome sequencing of mycorrhizal fungi provides insights into the early evolution of symbiotic traits.</title>
        <authorList>
            <person name="Miyauchi S."/>
            <person name="Kiss E."/>
            <person name="Kuo A."/>
            <person name="Drula E."/>
            <person name="Kohler A."/>
            <person name="Sanchez-Garcia M."/>
            <person name="Morin E."/>
            <person name="Andreopoulos B."/>
            <person name="Barry K.W."/>
            <person name="Bonito G."/>
            <person name="Buee M."/>
            <person name="Carver A."/>
            <person name="Chen C."/>
            <person name="Cichocki N."/>
            <person name="Clum A."/>
            <person name="Culley D."/>
            <person name="Crous P.W."/>
            <person name="Fauchery L."/>
            <person name="Girlanda M."/>
            <person name="Hayes R.D."/>
            <person name="Keri Z."/>
            <person name="LaButti K."/>
            <person name="Lipzen A."/>
            <person name="Lombard V."/>
            <person name="Magnuson J."/>
            <person name="Maillard F."/>
            <person name="Murat C."/>
            <person name="Nolan M."/>
            <person name="Ohm R.A."/>
            <person name="Pangilinan J."/>
            <person name="Pereira M.F."/>
            <person name="Perotto S."/>
            <person name="Peter M."/>
            <person name="Pfister S."/>
            <person name="Riley R."/>
            <person name="Sitrit Y."/>
            <person name="Stielow J.B."/>
            <person name="Szollosi G."/>
            <person name="Zifcakova L."/>
            <person name="Stursova M."/>
            <person name="Spatafora J.W."/>
            <person name="Tedersoo L."/>
            <person name="Vaario L.M."/>
            <person name="Yamada A."/>
            <person name="Yan M."/>
            <person name="Wang P."/>
            <person name="Xu J."/>
            <person name="Bruns T."/>
            <person name="Baldrian P."/>
            <person name="Vilgalys R."/>
            <person name="Dunand C."/>
            <person name="Henrissat B."/>
            <person name="Grigoriev I.V."/>
            <person name="Hibbett D."/>
            <person name="Nagy L.G."/>
            <person name="Martin F.M."/>
        </authorList>
    </citation>
    <scope>NUCLEOTIDE SEQUENCE</scope>
    <source>
        <strain evidence="2">BED1</strain>
    </source>
</reference>
<evidence type="ECO:0000313" key="2">
    <source>
        <dbReference type="EMBL" id="KAF8426472.1"/>
    </source>
</evidence>
<evidence type="ECO:0000256" key="1">
    <source>
        <dbReference type="SAM" id="MobiDB-lite"/>
    </source>
</evidence>
<evidence type="ECO:0000313" key="3">
    <source>
        <dbReference type="Proteomes" id="UP001194468"/>
    </source>
</evidence>
<comment type="caution">
    <text evidence="2">The sequence shown here is derived from an EMBL/GenBank/DDBJ whole genome shotgun (WGS) entry which is preliminary data.</text>
</comment>
<dbReference type="EMBL" id="WHUW01000087">
    <property type="protein sequence ID" value="KAF8426472.1"/>
    <property type="molecule type" value="Genomic_DNA"/>
</dbReference>
<accession>A0AAD4G7H3</accession>
<feature type="region of interest" description="Disordered" evidence="1">
    <location>
        <begin position="1"/>
        <end position="27"/>
    </location>
</feature>
<gene>
    <name evidence="2" type="ORF">L210DRAFT_3652928</name>
</gene>